<accession>A0A4C1SWQ3</accession>
<organism evidence="8 9">
    <name type="scientific">Eumeta variegata</name>
    <name type="common">Bagworm moth</name>
    <name type="synonym">Eumeta japonica</name>
    <dbReference type="NCBI Taxonomy" id="151549"/>
    <lineage>
        <taxon>Eukaryota</taxon>
        <taxon>Metazoa</taxon>
        <taxon>Ecdysozoa</taxon>
        <taxon>Arthropoda</taxon>
        <taxon>Hexapoda</taxon>
        <taxon>Insecta</taxon>
        <taxon>Pterygota</taxon>
        <taxon>Neoptera</taxon>
        <taxon>Endopterygota</taxon>
        <taxon>Lepidoptera</taxon>
        <taxon>Glossata</taxon>
        <taxon>Ditrysia</taxon>
        <taxon>Tineoidea</taxon>
        <taxon>Psychidae</taxon>
        <taxon>Oiketicinae</taxon>
        <taxon>Eumeta</taxon>
    </lineage>
</organism>
<evidence type="ECO:0000256" key="5">
    <source>
        <dbReference type="ARBA" id="ARBA00022801"/>
    </source>
</evidence>
<dbReference type="PANTHER" id="PTHR11802">
    <property type="entry name" value="SERINE PROTEASE FAMILY S10 SERINE CARBOXYPEPTIDASE"/>
    <property type="match status" value="1"/>
</dbReference>
<proteinExistence type="inferred from homology"/>
<evidence type="ECO:0000313" key="9">
    <source>
        <dbReference type="Proteomes" id="UP000299102"/>
    </source>
</evidence>
<dbReference type="OrthoDB" id="443318at2759"/>
<reference evidence="8 9" key="1">
    <citation type="journal article" date="2019" name="Commun. Biol.">
        <title>The bagworm genome reveals a unique fibroin gene that provides high tensile strength.</title>
        <authorList>
            <person name="Kono N."/>
            <person name="Nakamura H."/>
            <person name="Ohtoshi R."/>
            <person name="Tomita M."/>
            <person name="Numata K."/>
            <person name="Arakawa K."/>
        </authorList>
    </citation>
    <scope>NUCLEOTIDE SEQUENCE [LARGE SCALE GENOMIC DNA]</scope>
</reference>
<evidence type="ECO:0000256" key="1">
    <source>
        <dbReference type="ARBA" id="ARBA00009431"/>
    </source>
</evidence>
<name>A0A4C1SWQ3_EUMVA</name>
<evidence type="ECO:0000256" key="7">
    <source>
        <dbReference type="SAM" id="MobiDB-lite"/>
    </source>
</evidence>
<dbReference type="Pfam" id="PF00450">
    <property type="entry name" value="Peptidase_S10"/>
    <property type="match status" value="1"/>
</dbReference>
<evidence type="ECO:0000313" key="8">
    <source>
        <dbReference type="EMBL" id="GBP05461.1"/>
    </source>
</evidence>
<dbReference type="Proteomes" id="UP000299102">
    <property type="component" value="Unassembled WGS sequence"/>
</dbReference>
<dbReference type="PANTHER" id="PTHR11802:SF3">
    <property type="entry name" value="RETINOID-INDUCIBLE SERINE CARBOXYPEPTIDASE"/>
    <property type="match status" value="1"/>
</dbReference>
<feature type="region of interest" description="Disordered" evidence="7">
    <location>
        <begin position="33"/>
        <end position="100"/>
    </location>
</feature>
<dbReference type="SUPFAM" id="SSF53474">
    <property type="entry name" value="alpha/beta-Hydrolases"/>
    <property type="match status" value="1"/>
</dbReference>
<feature type="compositionally biased region" description="Pro residues" evidence="7">
    <location>
        <begin position="51"/>
        <end position="60"/>
    </location>
</feature>
<evidence type="ECO:0000256" key="3">
    <source>
        <dbReference type="ARBA" id="ARBA00022670"/>
    </source>
</evidence>
<keyword evidence="6" id="KW-0325">Glycoprotein</keyword>
<sequence length="577" mass="65109">MSIVKLVLGSIVNTPTSQRKRGDRDERFFGWFHNRRPQRPPFFPGQHQASTPPPRPPTRPPYNSGGIFANNSYRPPLPEQPSEAVKPVQEGGFDTSQTWRPEVIGGTLGQVVGVPARPLRPSPITADEALENYSEPHRRPTEPHLEPSRYPATVMPVTRRPRQRPPHNNNGGGYVEVRDGAFMFYWLYFADGVAKGSETKPLIIWVQGGPGLAASGIGNFAEIGPITMDMEPRNHTWVKGHNLLLIDHPVGTGFSYVTDSSKLVSTDRQIATDLFRLIKGFFKKHKEYTTTATYIFGQSYGGKIVPRLAWYLHSALEKGKIVVNLKGIGIGSGWVDPKESVLIYPGYLYNLGMIDQNTYSNATRLVQKISKAIDRMDYVRATDLQTYLFDALNAEAGIDINFNNVNRPSPYPALEKLNLKVNVYVKPTLSAVVNQSLNWRYISDRVFMKIQRNSMVPSTKFLEKLLNRTQLKIAVYNGNLDVVTPLAGAVNWSHKLKWNGTQEFKEARRTPIRGSRNGFYKSVDKLSFWWVFGSGHWVAYSRVKSASEPSPIDIRNPREIISALMFSYVRIGYPMER</sequence>
<dbReference type="STRING" id="151549.A0A4C1SWQ3"/>
<dbReference type="GO" id="GO:0004185">
    <property type="term" value="F:serine-type carboxypeptidase activity"/>
    <property type="evidence" value="ECO:0007669"/>
    <property type="project" value="InterPro"/>
</dbReference>
<comment type="caution">
    <text evidence="8">The sequence shown here is derived from an EMBL/GenBank/DDBJ whole genome shotgun (WGS) entry which is preliminary data.</text>
</comment>
<evidence type="ECO:0000256" key="2">
    <source>
        <dbReference type="ARBA" id="ARBA00022645"/>
    </source>
</evidence>
<dbReference type="InterPro" id="IPR001563">
    <property type="entry name" value="Peptidase_S10"/>
</dbReference>
<dbReference type="Gene3D" id="3.40.50.1820">
    <property type="entry name" value="alpha/beta hydrolase"/>
    <property type="match status" value="1"/>
</dbReference>
<gene>
    <name evidence="8" type="primary">Scpep1</name>
    <name evidence="8" type="ORF">EVAR_2982_1</name>
</gene>
<dbReference type="GO" id="GO:0006508">
    <property type="term" value="P:proteolysis"/>
    <property type="evidence" value="ECO:0007669"/>
    <property type="project" value="UniProtKB-KW"/>
</dbReference>
<keyword evidence="5" id="KW-0378">Hydrolase</keyword>
<keyword evidence="2 8" id="KW-0121">Carboxypeptidase</keyword>
<comment type="similarity">
    <text evidence="1">Belongs to the peptidase S10 family.</text>
</comment>
<keyword evidence="3" id="KW-0645">Protease</keyword>
<dbReference type="PRINTS" id="PR00724">
    <property type="entry name" value="CRBOXYPTASEC"/>
</dbReference>
<evidence type="ECO:0000256" key="4">
    <source>
        <dbReference type="ARBA" id="ARBA00022729"/>
    </source>
</evidence>
<dbReference type="InterPro" id="IPR029058">
    <property type="entry name" value="AB_hydrolase_fold"/>
</dbReference>
<protein>
    <submittedName>
        <fullName evidence="8">Retinoid-inducible serine carboxypeptidase</fullName>
    </submittedName>
</protein>
<dbReference type="AlphaFoldDB" id="A0A4C1SWQ3"/>
<dbReference type="EMBL" id="BGZK01000018">
    <property type="protein sequence ID" value="GBP05461.1"/>
    <property type="molecule type" value="Genomic_DNA"/>
</dbReference>
<keyword evidence="4" id="KW-0732">Signal</keyword>
<evidence type="ECO:0000256" key="6">
    <source>
        <dbReference type="ARBA" id="ARBA00023180"/>
    </source>
</evidence>
<keyword evidence="9" id="KW-1185">Reference proteome</keyword>